<dbReference type="PANTHER" id="PTHR37490:SF2">
    <property type="match status" value="1"/>
</dbReference>
<dbReference type="Proteomes" id="UP000010808">
    <property type="component" value="Chromosome"/>
</dbReference>
<sequence length="220" mass="25030">MFSQDKVQAVIARYREDLSWAGELQCRATIYNKGEPPVEGAVVLPNIGRESHSYLTHIINNYSVLPEFTVFLQGSPFFHMEEGADCAVLNALILENVSRNVPFKGFAWFRMVCDQLGRPHQLCDPEKEGRWLGWGKDIPVGEVYEYLFNRPAPRKFIASAATGLFMVRRDRILIRPVEFYEKALSLIESDPHDANNTGHAFERLWQVIFNGSAAINPTNL</sequence>
<dbReference type="KEGG" id="dhy:DESAM_20765"/>
<dbReference type="HOGENOM" id="CLU_031559_2_0_7"/>
<accession>L0RA10</accession>
<dbReference type="AlphaFoldDB" id="L0RA10"/>
<gene>
    <name evidence="1" type="ORF">DESAM_20765</name>
</gene>
<dbReference type="eggNOG" id="ENOG503368J">
    <property type="taxonomic scope" value="Bacteria"/>
</dbReference>
<dbReference type="Pfam" id="PF11913">
    <property type="entry name" value="DUF3431"/>
    <property type="match status" value="1"/>
</dbReference>
<dbReference type="PANTHER" id="PTHR37490">
    <property type="entry name" value="EXPRESSED PROTEIN"/>
    <property type="match status" value="1"/>
</dbReference>
<evidence type="ECO:0008006" key="3">
    <source>
        <dbReference type="Google" id="ProtNLM"/>
    </source>
</evidence>
<dbReference type="PATRIC" id="fig|1121451.3.peg.1026"/>
<name>L0RA10_9BACT</name>
<dbReference type="RefSeq" id="WP_015335657.1">
    <property type="nucleotide sequence ID" value="NC_020055.1"/>
</dbReference>
<evidence type="ECO:0000313" key="1">
    <source>
        <dbReference type="EMBL" id="CCO23052.1"/>
    </source>
</evidence>
<keyword evidence="2" id="KW-1185">Reference proteome</keyword>
<protein>
    <recommendedName>
        <fullName evidence="3">DUF3431 domain-containing protein</fullName>
    </recommendedName>
</protein>
<dbReference type="OrthoDB" id="5450176at2"/>
<dbReference type="STRING" id="1121451.DESAM_20765"/>
<dbReference type="EMBL" id="FO203522">
    <property type="protein sequence ID" value="CCO23052.1"/>
    <property type="molecule type" value="Genomic_DNA"/>
</dbReference>
<dbReference type="InterPro" id="IPR021838">
    <property type="entry name" value="DUF3431"/>
</dbReference>
<evidence type="ECO:0000313" key="2">
    <source>
        <dbReference type="Proteomes" id="UP000010808"/>
    </source>
</evidence>
<proteinExistence type="predicted"/>
<reference evidence="1 2" key="1">
    <citation type="submission" date="2012-10" db="EMBL/GenBank/DDBJ databases">
        <authorList>
            <person name="Genoscope - CEA"/>
        </authorList>
    </citation>
    <scope>NUCLEOTIDE SEQUENCE [LARGE SCALE GENOMIC DNA]</scope>
    <source>
        <strain evidence="2">AM13 / DSM 14728</strain>
    </source>
</reference>
<organism evidence="1 2">
    <name type="scientific">Maridesulfovibrio hydrothermalis AM13 = DSM 14728</name>
    <dbReference type="NCBI Taxonomy" id="1121451"/>
    <lineage>
        <taxon>Bacteria</taxon>
        <taxon>Pseudomonadati</taxon>
        <taxon>Thermodesulfobacteriota</taxon>
        <taxon>Desulfovibrionia</taxon>
        <taxon>Desulfovibrionales</taxon>
        <taxon>Desulfovibrionaceae</taxon>
        <taxon>Maridesulfovibrio</taxon>
    </lineage>
</organism>